<name>A0A4Y2L1D4_ARAVE</name>
<dbReference type="OrthoDB" id="6596490at2759"/>
<evidence type="ECO:0008006" key="3">
    <source>
        <dbReference type="Google" id="ProtNLM"/>
    </source>
</evidence>
<proteinExistence type="predicted"/>
<sequence length="92" mass="10559">MLRQPGKQAHWGNTWDNVRGAGAVNWVGRVQRRSWPFLVSQMSLKEQDFANLFGDSDVKATDGWLARWKDRNIVYRKLHGEKQDADSASAED</sequence>
<organism evidence="1 2">
    <name type="scientific">Araneus ventricosus</name>
    <name type="common">Orbweaver spider</name>
    <name type="synonym">Epeira ventricosa</name>
    <dbReference type="NCBI Taxonomy" id="182803"/>
    <lineage>
        <taxon>Eukaryota</taxon>
        <taxon>Metazoa</taxon>
        <taxon>Ecdysozoa</taxon>
        <taxon>Arthropoda</taxon>
        <taxon>Chelicerata</taxon>
        <taxon>Arachnida</taxon>
        <taxon>Araneae</taxon>
        <taxon>Araneomorphae</taxon>
        <taxon>Entelegynae</taxon>
        <taxon>Araneoidea</taxon>
        <taxon>Araneidae</taxon>
        <taxon>Araneus</taxon>
    </lineage>
</organism>
<comment type="caution">
    <text evidence="1">The sequence shown here is derived from an EMBL/GenBank/DDBJ whole genome shotgun (WGS) entry which is preliminary data.</text>
</comment>
<reference evidence="1 2" key="1">
    <citation type="journal article" date="2019" name="Sci. Rep.">
        <title>Orb-weaving spider Araneus ventricosus genome elucidates the spidroin gene catalogue.</title>
        <authorList>
            <person name="Kono N."/>
            <person name="Nakamura H."/>
            <person name="Ohtoshi R."/>
            <person name="Moran D.A.P."/>
            <person name="Shinohara A."/>
            <person name="Yoshida Y."/>
            <person name="Fujiwara M."/>
            <person name="Mori M."/>
            <person name="Tomita M."/>
            <person name="Arakawa K."/>
        </authorList>
    </citation>
    <scope>NUCLEOTIDE SEQUENCE [LARGE SCALE GENOMIC DNA]</scope>
</reference>
<protein>
    <recommendedName>
        <fullName evidence="3">HTH CENPB-type domain-containing protein</fullName>
    </recommendedName>
</protein>
<gene>
    <name evidence="1" type="ORF">AVEN_273842_1</name>
</gene>
<evidence type="ECO:0000313" key="2">
    <source>
        <dbReference type="Proteomes" id="UP000499080"/>
    </source>
</evidence>
<dbReference type="EMBL" id="BGPR01005228">
    <property type="protein sequence ID" value="GBN08090.1"/>
    <property type="molecule type" value="Genomic_DNA"/>
</dbReference>
<accession>A0A4Y2L1D4</accession>
<keyword evidence="2" id="KW-1185">Reference proteome</keyword>
<evidence type="ECO:0000313" key="1">
    <source>
        <dbReference type="EMBL" id="GBN08090.1"/>
    </source>
</evidence>
<dbReference type="Proteomes" id="UP000499080">
    <property type="component" value="Unassembled WGS sequence"/>
</dbReference>
<dbReference type="Gene3D" id="1.10.10.60">
    <property type="entry name" value="Homeodomain-like"/>
    <property type="match status" value="1"/>
</dbReference>
<dbReference type="AlphaFoldDB" id="A0A4Y2L1D4"/>